<dbReference type="GO" id="GO:0046872">
    <property type="term" value="F:metal ion binding"/>
    <property type="evidence" value="ECO:0007669"/>
    <property type="project" value="UniProtKB-KW"/>
</dbReference>
<dbReference type="SMART" id="SM00478">
    <property type="entry name" value="ENDO3c"/>
    <property type="match status" value="1"/>
</dbReference>
<comment type="similarity">
    <text evidence="2">Belongs to the Nth/MutY family.</text>
</comment>
<dbReference type="GO" id="GO:0016798">
    <property type="term" value="F:hydrolase activity, acting on glycosyl bonds"/>
    <property type="evidence" value="ECO:0007669"/>
    <property type="project" value="UniProtKB-KW"/>
</dbReference>
<evidence type="ECO:0000256" key="7">
    <source>
        <dbReference type="ARBA" id="ARBA00023004"/>
    </source>
</evidence>
<keyword evidence="8" id="KW-0411">Iron-sulfur</keyword>
<proteinExistence type="inferred from homology"/>
<evidence type="ECO:0000256" key="2">
    <source>
        <dbReference type="ARBA" id="ARBA00008343"/>
    </source>
</evidence>
<dbReference type="PANTHER" id="PTHR10359:SF19">
    <property type="entry name" value="DNA REPAIR GLYCOSYLASE MJ1434-RELATED"/>
    <property type="match status" value="1"/>
</dbReference>
<dbReference type="AlphaFoldDB" id="A0A0F9M529"/>
<comment type="cofactor">
    <cofactor evidence="1">
        <name>[4Fe-4S] cluster</name>
        <dbReference type="ChEBI" id="CHEBI:49883"/>
    </cofactor>
</comment>
<dbReference type="PIRSF" id="PIRSF001435">
    <property type="entry name" value="Nth"/>
    <property type="match status" value="1"/>
</dbReference>
<keyword evidence="7" id="KW-0408">Iron</keyword>
<dbReference type="SUPFAM" id="SSF48150">
    <property type="entry name" value="DNA-glycosylase"/>
    <property type="match status" value="1"/>
</dbReference>
<dbReference type="GO" id="GO:0006284">
    <property type="term" value="P:base-excision repair"/>
    <property type="evidence" value="ECO:0007669"/>
    <property type="project" value="InterPro"/>
</dbReference>
<name>A0A0F9M529_9ZZZZ</name>
<keyword evidence="4" id="KW-0479">Metal-binding</keyword>
<organism evidence="12">
    <name type="scientific">marine sediment metagenome</name>
    <dbReference type="NCBI Taxonomy" id="412755"/>
    <lineage>
        <taxon>unclassified sequences</taxon>
        <taxon>metagenomes</taxon>
        <taxon>ecological metagenomes</taxon>
    </lineage>
</organism>
<evidence type="ECO:0000256" key="8">
    <source>
        <dbReference type="ARBA" id="ARBA00023014"/>
    </source>
</evidence>
<keyword evidence="3" id="KW-0004">4Fe-4S</keyword>
<reference evidence="12" key="1">
    <citation type="journal article" date="2015" name="Nature">
        <title>Complex archaea that bridge the gap between prokaryotes and eukaryotes.</title>
        <authorList>
            <person name="Spang A."/>
            <person name="Saw J.H."/>
            <person name="Jorgensen S.L."/>
            <person name="Zaremba-Niedzwiedzka K."/>
            <person name="Martijn J."/>
            <person name="Lind A.E."/>
            <person name="van Eijk R."/>
            <person name="Schleper C."/>
            <person name="Guy L."/>
            <person name="Ettema T.J."/>
        </authorList>
    </citation>
    <scope>NUCLEOTIDE SEQUENCE</scope>
</reference>
<evidence type="ECO:0000256" key="6">
    <source>
        <dbReference type="ARBA" id="ARBA00022801"/>
    </source>
</evidence>
<evidence type="ECO:0000313" key="12">
    <source>
        <dbReference type="EMBL" id="KKM94476.1"/>
    </source>
</evidence>
<dbReference type="InterPro" id="IPR004035">
    <property type="entry name" value="Endouclease-III_FeS-bd_BS"/>
</dbReference>
<gene>
    <name evidence="12" type="ORF">LCGC14_1197970</name>
</gene>
<evidence type="ECO:0000256" key="1">
    <source>
        <dbReference type="ARBA" id="ARBA00001966"/>
    </source>
</evidence>
<dbReference type="InterPro" id="IPR003265">
    <property type="entry name" value="HhH-GPD_domain"/>
</dbReference>
<dbReference type="Gene3D" id="1.10.1670.10">
    <property type="entry name" value="Helix-hairpin-Helix base-excision DNA repair enzymes (C-terminal)"/>
    <property type="match status" value="1"/>
</dbReference>
<protein>
    <recommendedName>
        <fullName evidence="11">HhH-GPD domain-containing protein</fullName>
    </recommendedName>
</protein>
<dbReference type="GO" id="GO:0051539">
    <property type="term" value="F:4 iron, 4 sulfur cluster binding"/>
    <property type="evidence" value="ECO:0007669"/>
    <property type="project" value="UniProtKB-KW"/>
</dbReference>
<keyword evidence="10" id="KW-0326">Glycosidase</keyword>
<dbReference type="InterPro" id="IPR011257">
    <property type="entry name" value="DNA_glycosylase"/>
</dbReference>
<dbReference type="Pfam" id="PF00730">
    <property type="entry name" value="HhH-GPD"/>
    <property type="match status" value="1"/>
</dbReference>
<evidence type="ECO:0000256" key="10">
    <source>
        <dbReference type="ARBA" id="ARBA00023295"/>
    </source>
</evidence>
<keyword evidence="9" id="KW-0234">DNA repair</keyword>
<dbReference type="CDD" id="cd00056">
    <property type="entry name" value="ENDO3c"/>
    <property type="match status" value="1"/>
</dbReference>
<evidence type="ECO:0000256" key="9">
    <source>
        <dbReference type="ARBA" id="ARBA00023204"/>
    </source>
</evidence>
<comment type="caution">
    <text evidence="12">The sequence shown here is derived from an EMBL/GenBank/DDBJ whole genome shotgun (WGS) entry which is preliminary data.</text>
</comment>
<accession>A0A0F9M529</accession>
<dbReference type="EMBL" id="LAZR01006135">
    <property type="protein sequence ID" value="KKM94476.1"/>
    <property type="molecule type" value="Genomic_DNA"/>
</dbReference>
<sequence length="246" mass="28352">MRDINRFTNILQVLVNKYQDQEIWKEVNETLEEIGGNVDKKDFYNPFKHIIIGILAQNTSDRNCVLAYSGLKKAIGDINPENLANANEDFVKEAIRSGGLYNVKAKRIIEVSNYILKTYNGDISSILKESTEEALKQLLKIKGIGIKTAEVFLVYIGKRKLFPIDTNIKRVLWRIGITNQKNKYIIIQEKVKKNLEEDKFQLAHELLIRLGRDYCKAPKPKCSDCPINELCEKNIEPPKKKRKNSK</sequence>
<evidence type="ECO:0000256" key="4">
    <source>
        <dbReference type="ARBA" id="ARBA00022723"/>
    </source>
</evidence>
<keyword evidence="6" id="KW-0378">Hydrolase</keyword>
<feature type="domain" description="HhH-GPD" evidence="11">
    <location>
        <begin position="55"/>
        <end position="213"/>
    </location>
</feature>
<keyword evidence="5" id="KW-0227">DNA damage</keyword>
<evidence type="ECO:0000256" key="5">
    <source>
        <dbReference type="ARBA" id="ARBA00022763"/>
    </source>
</evidence>
<dbReference type="PROSITE" id="PS00764">
    <property type="entry name" value="ENDONUCLEASE_III_1"/>
    <property type="match status" value="1"/>
</dbReference>
<dbReference type="Gene3D" id="1.10.340.30">
    <property type="entry name" value="Hypothetical protein, domain 2"/>
    <property type="match status" value="1"/>
</dbReference>
<evidence type="ECO:0000256" key="3">
    <source>
        <dbReference type="ARBA" id="ARBA00022485"/>
    </source>
</evidence>
<dbReference type="PANTHER" id="PTHR10359">
    <property type="entry name" value="A/G-SPECIFIC ADENINE GLYCOSYLASE/ENDONUCLEASE III"/>
    <property type="match status" value="1"/>
</dbReference>
<evidence type="ECO:0000259" key="11">
    <source>
        <dbReference type="SMART" id="SM00478"/>
    </source>
</evidence>
<dbReference type="InterPro" id="IPR023170">
    <property type="entry name" value="HhH_base_excis_C"/>
</dbReference>